<evidence type="ECO:0000256" key="9">
    <source>
        <dbReference type="HAMAP-Rule" id="MF_00135"/>
    </source>
</evidence>
<keyword evidence="5 9" id="KW-0028">Amino-acid biosynthesis</keyword>
<keyword evidence="7 9" id="KW-0057">Aromatic amino acid biosynthesis</keyword>
<feature type="domain" description="N-(5'phosphoribosyl) anthranilate isomerase (PRAI)" evidence="10">
    <location>
        <begin position="5"/>
        <end position="207"/>
    </location>
</feature>
<keyword evidence="12" id="KW-1185">Reference proteome</keyword>
<dbReference type="SUPFAM" id="SSF51366">
    <property type="entry name" value="Ribulose-phoshate binding barrel"/>
    <property type="match status" value="1"/>
</dbReference>
<dbReference type="PANTHER" id="PTHR42894:SF1">
    <property type="entry name" value="N-(5'-PHOSPHORIBOSYL)ANTHRANILATE ISOMERASE"/>
    <property type="match status" value="1"/>
</dbReference>
<dbReference type="KEGG" id="dvn:HQ394_04785"/>
<keyword evidence="8 9" id="KW-0413">Isomerase</keyword>
<evidence type="ECO:0000256" key="7">
    <source>
        <dbReference type="ARBA" id="ARBA00023141"/>
    </source>
</evidence>
<evidence type="ECO:0000256" key="4">
    <source>
        <dbReference type="ARBA" id="ARBA00022272"/>
    </source>
</evidence>
<dbReference type="PANTHER" id="PTHR42894">
    <property type="entry name" value="N-(5'-PHOSPHORIBOSYL)ANTHRANILATE ISOMERASE"/>
    <property type="match status" value="1"/>
</dbReference>
<evidence type="ECO:0000313" key="12">
    <source>
        <dbReference type="Proteomes" id="UP000516369"/>
    </source>
</evidence>
<comment type="similarity">
    <text evidence="9">Belongs to the TrpF family.</text>
</comment>
<sequence length="213" mass="22486">MAVAVKICGLKTEVALAVAVQGGASFVGFVFFPASPRALTPCEAARLVVKVPPGIRRVAVVVDADDLTLETILTAAPFDFVQCHGRETVARARAIRERFRIGVIKAVPVAEAADLDAAAPYEDAVDWLLFDSRAPNQARHPGGNALAFDWSLLRGRAWRRPWLLAGGLHAGNLAEAVRLSGAAAVDVSSGIEDVPGEKSLAKIGQFLAVAKDL</sequence>
<evidence type="ECO:0000256" key="5">
    <source>
        <dbReference type="ARBA" id="ARBA00022605"/>
    </source>
</evidence>
<dbReference type="Pfam" id="PF00697">
    <property type="entry name" value="PRAI"/>
    <property type="match status" value="1"/>
</dbReference>
<dbReference type="CDD" id="cd00405">
    <property type="entry name" value="PRAI"/>
    <property type="match status" value="1"/>
</dbReference>
<dbReference type="UniPathway" id="UPA00035">
    <property type="reaction ID" value="UER00042"/>
</dbReference>
<dbReference type="HAMAP" id="MF_00135">
    <property type="entry name" value="PRAI"/>
    <property type="match status" value="1"/>
</dbReference>
<dbReference type="Gene3D" id="3.20.20.70">
    <property type="entry name" value="Aldolase class I"/>
    <property type="match status" value="1"/>
</dbReference>
<accession>A0A7H1MZA9</accession>
<reference evidence="11 12" key="1">
    <citation type="submission" date="2020-05" db="EMBL/GenBank/DDBJ databases">
        <title>Complete closed genome sequence of Defluviicoccus vanus.</title>
        <authorList>
            <person name="Bessarab I."/>
            <person name="Arumugam K."/>
            <person name="Maszenan A.M."/>
            <person name="Seviour R.J."/>
            <person name="Williams R.B."/>
        </authorList>
    </citation>
    <scope>NUCLEOTIDE SEQUENCE [LARGE SCALE GENOMIC DNA]</scope>
    <source>
        <strain evidence="11 12">Ben 114</strain>
    </source>
</reference>
<comment type="pathway">
    <text evidence="2 9">Amino-acid biosynthesis; L-tryptophan biosynthesis; L-tryptophan from chorismate: step 3/5.</text>
</comment>
<dbReference type="InterPro" id="IPR001240">
    <property type="entry name" value="PRAI_dom"/>
</dbReference>
<keyword evidence="6 9" id="KW-0822">Tryptophan biosynthesis</keyword>
<dbReference type="EC" id="5.3.1.24" evidence="3 9"/>
<dbReference type="InterPro" id="IPR013785">
    <property type="entry name" value="Aldolase_TIM"/>
</dbReference>
<evidence type="ECO:0000256" key="1">
    <source>
        <dbReference type="ARBA" id="ARBA00001164"/>
    </source>
</evidence>
<protein>
    <recommendedName>
        <fullName evidence="4 9">N-(5'-phosphoribosyl)anthranilate isomerase</fullName>
        <shortName evidence="9">PRAI</shortName>
        <ecNumber evidence="3 9">5.3.1.24</ecNumber>
    </recommendedName>
</protein>
<evidence type="ECO:0000259" key="10">
    <source>
        <dbReference type="Pfam" id="PF00697"/>
    </source>
</evidence>
<evidence type="ECO:0000256" key="2">
    <source>
        <dbReference type="ARBA" id="ARBA00004664"/>
    </source>
</evidence>
<dbReference type="AlphaFoldDB" id="A0A7H1MZA9"/>
<evidence type="ECO:0000313" key="11">
    <source>
        <dbReference type="EMBL" id="QNT68795.1"/>
    </source>
</evidence>
<evidence type="ECO:0000256" key="3">
    <source>
        <dbReference type="ARBA" id="ARBA00012572"/>
    </source>
</evidence>
<dbReference type="EMBL" id="CP053923">
    <property type="protein sequence ID" value="QNT68795.1"/>
    <property type="molecule type" value="Genomic_DNA"/>
</dbReference>
<dbReference type="NCBIfam" id="NF002295">
    <property type="entry name" value="PRK01222.1-1"/>
    <property type="match status" value="1"/>
</dbReference>
<dbReference type="Proteomes" id="UP000516369">
    <property type="component" value="Chromosome"/>
</dbReference>
<evidence type="ECO:0000256" key="8">
    <source>
        <dbReference type="ARBA" id="ARBA00023235"/>
    </source>
</evidence>
<dbReference type="InterPro" id="IPR011060">
    <property type="entry name" value="RibuloseP-bd_barrel"/>
</dbReference>
<dbReference type="RefSeq" id="WP_190262268.1">
    <property type="nucleotide sequence ID" value="NZ_CP053923.1"/>
</dbReference>
<evidence type="ECO:0000256" key="6">
    <source>
        <dbReference type="ARBA" id="ARBA00022822"/>
    </source>
</evidence>
<name>A0A7H1MZA9_9PROT</name>
<dbReference type="InterPro" id="IPR044643">
    <property type="entry name" value="TrpF_fam"/>
</dbReference>
<dbReference type="GO" id="GO:0000162">
    <property type="term" value="P:L-tryptophan biosynthetic process"/>
    <property type="evidence" value="ECO:0007669"/>
    <property type="project" value="UniProtKB-UniRule"/>
</dbReference>
<gene>
    <name evidence="9" type="primary">trpF</name>
    <name evidence="11" type="ORF">HQ394_04785</name>
</gene>
<organism evidence="11 12">
    <name type="scientific">Defluviicoccus vanus</name>
    <dbReference type="NCBI Taxonomy" id="111831"/>
    <lineage>
        <taxon>Bacteria</taxon>
        <taxon>Pseudomonadati</taxon>
        <taxon>Pseudomonadota</taxon>
        <taxon>Alphaproteobacteria</taxon>
        <taxon>Rhodospirillales</taxon>
        <taxon>Rhodospirillaceae</taxon>
        <taxon>Defluviicoccus</taxon>
    </lineage>
</organism>
<dbReference type="GO" id="GO:0004640">
    <property type="term" value="F:phosphoribosylanthranilate isomerase activity"/>
    <property type="evidence" value="ECO:0007669"/>
    <property type="project" value="UniProtKB-UniRule"/>
</dbReference>
<comment type="catalytic activity">
    <reaction evidence="1 9">
        <text>N-(5-phospho-beta-D-ribosyl)anthranilate = 1-(2-carboxyphenylamino)-1-deoxy-D-ribulose 5-phosphate</text>
        <dbReference type="Rhea" id="RHEA:21540"/>
        <dbReference type="ChEBI" id="CHEBI:18277"/>
        <dbReference type="ChEBI" id="CHEBI:58613"/>
        <dbReference type="EC" id="5.3.1.24"/>
    </reaction>
</comment>
<proteinExistence type="inferred from homology"/>